<protein>
    <submittedName>
        <fullName evidence="6">Slr1196 protein</fullName>
    </submittedName>
</protein>
<evidence type="ECO:0000256" key="1">
    <source>
        <dbReference type="ARBA" id="ARBA00004496"/>
    </source>
</evidence>
<keyword evidence="7" id="KW-1185">Reference proteome</keyword>
<reference evidence="6 7" key="1">
    <citation type="journal article" date="1995" name="DNA Res.">
        <title>Sequence analysis of the genome of the unicellular cyanobacterium Synechocystis sp. strain PCC6803. I. Sequence features in the 1 Mb region from map positions 64% to 92% of the genome.</title>
        <authorList>
            <person name="Kaneko T."/>
            <person name="Tanaka A."/>
            <person name="Sato S."/>
            <person name="Kotani H."/>
            <person name="Sazuka T."/>
            <person name="Miyajima N."/>
            <person name="Sugiura M."/>
            <person name="Tabata S."/>
        </authorList>
    </citation>
    <scope>NUCLEOTIDE SEQUENCE [LARGE SCALE GENOMIC DNA]</scope>
    <source>
        <strain evidence="7">ATCC 27184 / PCC 6803 / Kazusa</strain>
    </source>
</reference>
<sequence length="429" mass="48001">MYPSSSPGHRQYFLGVKSSLPLLWLMVFPALIGGVLNINPVQAQGTPYIPPPITPPPLSPSENPFDPSLFPTDPLIPSGETLTPLQRRRLIEALDALEAEALVLDQAGQGDQAFEVRYRSLRGRQRLGDLAEVEALGRIGAIAWEQGRNQDVMAIGQRLEDLQLSLTKDKAMSPELLTAFAKAYGQLHSLDSAIAVYQQMRREAQQQGDYRRENQALSMLGELYLAKFNYPAAAEVYETLLARATNARNSYYEGIYLQKLGEIYQQSAQPDNAIRIKEQLVQRRLQDGKPELVPDIQIAIGDHYLELEQPENASQAYQKAYTLAWSIKQLSTAAIALDKLGDLYLFSEQPNYALQIYKQLLQVQQQSYNYYGMMITYEKIAQLYIDAQQTSAALTAYQQALSLARSLKYSTKENNILNQIQTISGGTGS</sequence>
<dbReference type="PANTHER" id="PTHR46630">
    <property type="entry name" value="TETRATRICOPEPTIDE REPEAT PROTEIN 29"/>
    <property type="match status" value="1"/>
</dbReference>
<organism evidence="6 7">
    <name type="scientific">Synechocystis sp. (strain ATCC 27184 / PCC 6803 / Kazusa)</name>
    <dbReference type="NCBI Taxonomy" id="1111708"/>
    <lineage>
        <taxon>Bacteria</taxon>
        <taxon>Bacillati</taxon>
        <taxon>Cyanobacteriota</taxon>
        <taxon>Cyanophyceae</taxon>
        <taxon>Synechococcales</taxon>
        <taxon>Merismopediaceae</taxon>
        <taxon>Synechocystis</taxon>
    </lineage>
</organism>
<evidence type="ECO:0000313" key="6">
    <source>
        <dbReference type="EMBL" id="BAA17375.1"/>
    </source>
</evidence>
<evidence type="ECO:0000256" key="5">
    <source>
        <dbReference type="ARBA" id="ARBA00038253"/>
    </source>
</evidence>
<dbReference type="EMBL" id="BA000022">
    <property type="protein sequence ID" value="BAA17375.1"/>
    <property type="molecule type" value="Genomic_DNA"/>
</dbReference>
<evidence type="ECO:0000256" key="3">
    <source>
        <dbReference type="ARBA" id="ARBA00022737"/>
    </source>
</evidence>
<dbReference type="IntAct" id="P73344">
    <property type="interactions" value="3"/>
</dbReference>
<dbReference type="Proteomes" id="UP000001425">
    <property type="component" value="Chromosome"/>
</dbReference>
<dbReference type="InParanoid" id="P73344"/>
<gene>
    <name evidence="6" type="ordered locus">slr1196</name>
</gene>
<evidence type="ECO:0000256" key="4">
    <source>
        <dbReference type="ARBA" id="ARBA00022803"/>
    </source>
</evidence>
<keyword evidence="3" id="KW-0677">Repeat</keyword>
<dbReference type="Pfam" id="PF13181">
    <property type="entry name" value="TPR_8"/>
    <property type="match status" value="2"/>
</dbReference>
<dbReference type="STRING" id="1148.gene:10498238"/>
<name>P73344_SYNY3</name>
<dbReference type="Pfam" id="PF13176">
    <property type="entry name" value="TPR_7"/>
    <property type="match status" value="1"/>
</dbReference>
<dbReference type="SMR" id="P73344"/>
<comment type="subcellular location">
    <subcellularLocation>
        <location evidence="1">Cytoplasm</location>
    </subcellularLocation>
</comment>
<dbReference type="SUPFAM" id="SSF48452">
    <property type="entry name" value="TPR-like"/>
    <property type="match status" value="2"/>
</dbReference>
<dbReference type="InterPro" id="IPR019734">
    <property type="entry name" value="TPR_rpt"/>
</dbReference>
<accession>P73344</accession>
<dbReference type="AlphaFoldDB" id="P73344"/>
<keyword evidence="4" id="KW-0802">TPR repeat</keyword>
<dbReference type="eggNOG" id="COG0457">
    <property type="taxonomic scope" value="Bacteria"/>
</dbReference>
<dbReference type="InterPro" id="IPR051476">
    <property type="entry name" value="Bac_ResReg_Asp_Phosphatase"/>
</dbReference>
<dbReference type="PIR" id="S77528">
    <property type="entry name" value="S77528"/>
</dbReference>
<dbReference type="InterPro" id="IPR011990">
    <property type="entry name" value="TPR-like_helical_dom_sf"/>
</dbReference>
<reference evidence="6 7" key="2">
    <citation type="journal article" date="1996" name="DNA Res.">
        <title>Sequence analysis of the genome of the unicellular cyanobacterium Synechocystis sp. strain PCC6803. II. Sequence determination of the entire genome and assignment of potential protein-coding regions.</title>
        <authorList>
            <person name="Kaneko T."/>
            <person name="Sato S."/>
            <person name="Kotani H."/>
            <person name="Tanaka A."/>
            <person name="Asamizu E."/>
            <person name="Nakamura Y."/>
            <person name="Miyajima N."/>
            <person name="Hirosawa M."/>
            <person name="Sugiura M."/>
            <person name="Sasamoto S."/>
            <person name="Kimura T."/>
            <person name="Hosouchi T."/>
            <person name="Matsuno A."/>
            <person name="Muraki A."/>
            <person name="Nakazaki N."/>
            <person name="Naruo K."/>
            <person name="Okumura S."/>
            <person name="Shimpo S."/>
            <person name="Takeuchi C."/>
            <person name="Wada T."/>
            <person name="Watanabe A."/>
            <person name="Yamada M."/>
            <person name="Yasuda M."/>
            <person name="Tabata S."/>
        </authorList>
    </citation>
    <scope>NUCLEOTIDE SEQUENCE [LARGE SCALE GENOMIC DNA]</scope>
    <source>
        <strain evidence="7">ATCC 27184 / PCC 6803 / Kazusa</strain>
    </source>
</reference>
<dbReference type="PaxDb" id="1148-1652453"/>
<proteinExistence type="inferred from homology"/>
<dbReference type="EnsemblBacteria" id="BAA17375">
    <property type="protein sequence ID" value="BAA17375"/>
    <property type="gene ID" value="BAA17375"/>
</dbReference>
<evidence type="ECO:0000256" key="2">
    <source>
        <dbReference type="ARBA" id="ARBA00022490"/>
    </source>
</evidence>
<keyword evidence="2" id="KW-0963">Cytoplasm</keyword>
<dbReference type="GO" id="GO:0030288">
    <property type="term" value="C:outer membrane-bounded periplasmic space"/>
    <property type="evidence" value="ECO:0007005"/>
    <property type="project" value="UniProtKB"/>
</dbReference>
<dbReference type="SMART" id="SM00028">
    <property type="entry name" value="TPR"/>
    <property type="match status" value="5"/>
</dbReference>
<dbReference type="Gene3D" id="1.25.40.10">
    <property type="entry name" value="Tetratricopeptide repeat domain"/>
    <property type="match status" value="2"/>
</dbReference>
<dbReference type="KEGG" id="syn:slr1196"/>
<dbReference type="GO" id="GO:0005737">
    <property type="term" value="C:cytoplasm"/>
    <property type="evidence" value="ECO:0007669"/>
    <property type="project" value="UniProtKB-SubCell"/>
</dbReference>
<dbReference type="PhylomeDB" id="P73344"/>
<evidence type="ECO:0000313" key="7">
    <source>
        <dbReference type="Proteomes" id="UP000001425"/>
    </source>
</evidence>
<comment type="similarity">
    <text evidence="5">Belongs to the Rap family.</text>
</comment>
<dbReference type="PANTHER" id="PTHR46630:SF1">
    <property type="entry name" value="TETRATRICOPEPTIDE REPEAT PROTEIN 29"/>
    <property type="match status" value="1"/>
</dbReference>